<name>A0ABR7IDT7_9FIRM</name>
<dbReference type="EMBL" id="JACOQG010000001">
    <property type="protein sequence ID" value="MBC5778185.1"/>
    <property type="molecule type" value="Genomic_DNA"/>
</dbReference>
<comment type="similarity">
    <text evidence="1 2">Belongs to the phD/YefM antitoxin family.</text>
</comment>
<comment type="function">
    <text evidence="2">Antitoxin component of a type II toxin-antitoxin (TA) system.</text>
</comment>
<evidence type="ECO:0000313" key="4">
    <source>
        <dbReference type="Proteomes" id="UP000649826"/>
    </source>
</evidence>
<protein>
    <recommendedName>
        <fullName evidence="2">Antitoxin</fullName>
    </recommendedName>
</protein>
<dbReference type="SUPFAM" id="SSF143120">
    <property type="entry name" value="YefM-like"/>
    <property type="match status" value="1"/>
</dbReference>
<comment type="caution">
    <text evidence="3">The sequence shown here is derived from an EMBL/GenBank/DDBJ whole genome shotgun (WGS) entry which is preliminary data.</text>
</comment>
<dbReference type="Pfam" id="PF02604">
    <property type="entry name" value="PhdYeFM_antitox"/>
    <property type="match status" value="1"/>
</dbReference>
<evidence type="ECO:0000256" key="2">
    <source>
        <dbReference type="RuleBase" id="RU362080"/>
    </source>
</evidence>
<dbReference type="Proteomes" id="UP000649826">
    <property type="component" value="Unassembled WGS sequence"/>
</dbReference>
<dbReference type="RefSeq" id="WP_019163170.1">
    <property type="nucleotide sequence ID" value="NZ_JACOQG010000001.1"/>
</dbReference>
<dbReference type="InterPro" id="IPR036165">
    <property type="entry name" value="YefM-like_sf"/>
</dbReference>
<evidence type="ECO:0000313" key="3">
    <source>
        <dbReference type="EMBL" id="MBC5778185.1"/>
    </source>
</evidence>
<sequence>MANIMECLIPISQFNKGQAAKIFNRLKETKELFVLKNNQPSAVILSPEEYTRLTEIEENYRLLVEAANRLDMNGNKPTIPVETVMKDLGINKEDLEGWEDVEIE</sequence>
<reference evidence="3 4" key="1">
    <citation type="submission" date="2020-08" db="EMBL/GenBank/DDBJ databases">
        <title>Genome public.</title>
        <authorList>
            <person name="Liu C."/>
            <person name="Sun Q."/>
        </authorList>
    </citation>
    <scope>NUCLEOTIDE SEQUENCE [LARGE SCALE GENOMIC DNA]</scope>
    <source>
        <strain evidence="3 4">M29</strain>
    </source>
</reference>
<organism evidence="3 4">
    <name type="scientific">Blautia difficilis</name>
    <dbReference type="NCBI Taxonomy" id="2763027"/>
    <lineage>
        <taxon>Bacteria</taxon>
        <taxon>Bacillati</taxon>
        <taxon>Bacillota</taxon>
        <taxon>Clostridia</taxon>
        <taxon>Lachnospirales</taxon>
        <taxon>Lachnospiraceae</taxon>
        <taxon>Blautia</taxon>
    </lineage>
</organism>
<keyword evidence="4" id="KW-1185">Reference proteome</keyword>
<accession>A0ABR7IDT7</accession>
<gene>
    <name evidence="3" type="ORF">H8Z82_00595</name>
</gene>
<proteinExistence type="inferred from homology"/>
<dbReference type="InterPro" id="IPR006442">
    <property type="entry name" value="Antitoxin_Phd/YefM"/>
</dbReference>
<evidence type="ECO:0000256" key="1">
    <source>
        <dbReference type="ARBA" id="ARBA00009981"/>
    </source>
</evidence>